<feature type="region of interest" description="Disordered" evidence="4">
    <location>
        <begin position="35"/>
        <end position="56"/>
    </location>
</feature>
<dbReference type="PANTHER" id="PTHR14503:SF4">
    <property type="entry name" value="LARGE RIBOSOMAL SUBUNIT PROTEIN BL34M"/>
    <property type="match status" value="1"/>
</dbReference>
<evidence type="ECO:0000313" key="5">
    <source>
        <dbReference type="EMBL" id="PIA90460.1"/>
    </source>
</evidence>
<dbReference type="InterPro" id="IPR000271">
    <property type="entry name" value="Ribosomal_bL34"/>
</dbReference>
<organism evidence="5 6">
    <name type="scientific">Cercospora beticola</name>
    <name type="common">Sugarbeet leaf spot fungus</name>
    <dbReference type="NCBI Taxonomy" id="122368"/>
    <lineage>
        <taxon>Eukaryota</taxon>
        <taxon>Fungi</taxon>
        <taxon>Dikarya</taxon>
        <taxon>Ascomycota</taxon>
        <taxon>Pezizomycotina</taxon>
        <taxon>Dothideomycetes</taxon>
        <taxon>Dothideomycetidae</taxon>
        <taxon>Mycosphaerellales</taxon>
        <taxon>Mycosphaerellaceae</taxon>
        <taxon>Cercospora</taxon>
    </lineage>
</organism>
<dbReference type="AlphaFoldDB" id="A0A2G5HD37"/>
<name>A0A2G5HD37_CERBT</name>
<gene>
    <name evidence="5" type="ORF">CB0940_11167</name>
</gene>
<proteinExistence type="inferred from homology"/>
<comment type="similarity">
    <text evidence="1">Belongs to the bacterial ribosomal protein bL34 family.</text>
</comment>
<dbReference type="PANTHER" id="PTHR14503">
    <property type="entry name" value="MITOCHONDRIAL RIBOSOMAL PROTEIN 34 FAMILY MEMBER"/>
    <property type="match status" value="1"/>
</dbReference>
<comment type="caution">
    <text evidence="5">The sequence shown here is derived from an EMBL/GenBank/DDBJ whole genome shotgun (WGS) entry which is preliminary data.</text>
</comment>
<dbReference type="NCBIfam" id="TIGR01030">
    <property type="entry name" value="rpmH_bact"/>
    <property type="match status" value="1"/>
</dbReference>
<dbReference type="Gene3D" id="1.10.287.3980">
    <property type="match status" value="1"/>
</dbReference>
<dbReference type="GO" id="GO:0003735">
    <property type="term" value="F:structural constituent of ribosome"/>
    <property type="evidence" value="ECO:0007669"/>
    <property type="project" value="InterPro"/>
</dbReference>
<dbReference type="Proteomes" id="UP000230605">
    <property type="component" value="Chromosome 9"/>
</dbReference>
<reference evidence="5 6" key="1">
    <citation type="submission" date="2015-10" db="EMBL/GenBank/DDBJ databases">
        <title>The cercosporin biosynthetic gene cluster was horizontally transferred to several fungal lineages and shown to be expanded in Cercospora beticola based on microsynteny with recipient genomes.</title>
        <authorList>
            <person name="De Jonge R."/>
            <person name="Ebert M.K."/>
            <person name="Suttle J.C."/>
            <person name="Jurick Ii W.M."/>
            <person name="Secor G.A."/>
            <person name="Thomma B.P."/>
            <person name="Van De Peer Y."/>
            <person name="Bolton M.D."/>
        </authorList>
    </citation>
    <scope>NUCLEOTIDE SEQUENCE [LARGE SCALE GENOMIC DNA]</scope>
    <source>
        <strain evidence="5 6">09-40</strain>
    </source>
</reference>
<dbReference type="GO" id="GO:0005762">
    <property type="term" value="C:mitochondrial large ribosomal subunit"/>
    <property type="evidence" value="ECO:0007669"/>
    <property type="project" value="TreeGrafter"/>
</dbReference>
<dbReference type="Pfam" id="PF00468">
    <property type="entry name" value="Ribosomal_L34"/>
    <property type="match status" value="1"/>
</dbReference>
<dbReference type="GO" id="GO:0006412">
    <property type="term" value="P:translation"/>
    <property type="evidence" value="ECO:0007669"/>
    <property type="project" value="InterPro"/>
</dbReference>
<protein>
    <recommendedName>
        <fullName evidence="7">50S ribosomal protein L34</fullName>
    </recommendedName>
</protein>
<dbReference type="OrthoDB" id="431691at2759"/>
<accession>A0A2G5HD37</accession>
<evidence type="ECO:0000313" key="6">
    <source>
        <dbReference type="Proteomes" id="UP000230605"/>
    </source>
</evidence>
<evidence type="ECO:0000256" key="4">
    <source>
        <dbReference type="SAM" id="MobiDB-lite"/>
    </source>
</evidence>
<keyword evidence="3" id="KW-0687">Ribonucleoprotein</keyword>
<evidence type="ECO:0000256" key="2">
    <source>
        <dbReference type="ARBA" id="ARBA00022980"/>
    </source>
</evidence>
<feature type="compositionally biased region" description="Low complexity" evidence="4">
    <location>
        <begin position="35"/>
        <end position="47"/>
    </location>
</feature>
<evidence type="ECO:0000256" key="3">
    <source>
        <dbReference type="ARBA" id="ARBA00023274"/>
    </source>
</evidence>
<evidence type="ECO:0000256" key="1">
    <source>
        <dbReference type="ARBA" id="ARBA00010111"/>
    </source>
</evidence>
<evidence type="ECO:0008006" key="7">
    <source>
        <dbReference type="Google" id="ProtNLM"/>
    </source>
</evidence>
<keyword evidence="2" id="KW-0689">Ribosomal protein</keyword>
<sequence>MLCSRCMRATTSALRFSSQSTQRRSLSLLTTTLTRPALTPTRPSLPASSVESTTFAQPTSLTGLSISQVRGAKRDTYNPSHVVRKRRHGYLSRAKTRTGMMIIKRRRAKKRSTMSH</sequence>
<dbReference type="EMBL" id="LKMD01000107">
    <property type="protein sequence ID" value="PIA90460.1"/>
    <property type="molecule type" value="Genomic_DNA"/>
</dbReference>